<sequence>MGQAPLRGEDERLRGDGHRLEEQKSQNGRGRKGPLGTPQPNPCRAGPPGARCAGWQPGGFGMSPEEDTPRPLRASLGGGDARLGPARPGARSSPEGAGLRGRCRAEPGGAEPGGAERCKTALCRAVPCRAEPCRAVPSRAVPTMAIAHIATEYVFSDFLLKEPPETRYKGLRLELALDKIVTCIAVGLPLLLISLAFAQEISIGAQISCFAPSSFSWRQAAYVDSYCWAAVQQKQPSQSDLENIPLWLHKFFPYILLLVAILLYLPCLFWRFTAAPHLSSDLKFIMEELDKAYNRAIKAANSVRSGDARDPTDLIPTANENPAQSLWEISESHFKYPIVEQYLRTKKNSKCLIIKYIFCRLLTLVIIFLACLYLGYYISLSSLSDEFLCTIKTGILKNDTTVPEVVQCKLIAVGVFKVLSYINLIVYLLVMPLVVYAMFVPFRWNSGVLKVYEILPTFDVLKLKSKCLDDLSLYLLFLEENVSELKSYKCLKVLENIAVSEKFDVMQLLINLGTIKTDTVDGKPGTAVPEKPEETPVEELEKDATELQVLTDHEASGHMSPREDKKLRQRLIDSSC</sequence>
<dbReference type="PROSITE" id="PS51013">
    <property type="entry name" value="PANNEXIN"/>
    <property type="match status" value="1"/>
</dbReference>
<proteinExistence type="inferred from homology"/>
<evidence type="ECO:0000256" key="4">
    <source>
        <dbReference type="ARBA" id="ARBA00022475"/>
    </source>
</evidence>
<evidence type="ECO:0000256" key="7">
    <source>
        <dbReference type="ARBA" id="ARBA00022989"/>
    </source>
</evidence>
<comment type="subcellular location">
    <subcellularLocation>
        <location evidence="2 14">Cell membrane</location>
        <topology evidence="2 14">Multi-pass membrane protein</topology>
    </subcellularLocation>
    <subcellularLocation>
        <location evidence="1">Endoplasmic reticulum membrane</location>
        <topology evidence="1">Multi-pass membrane protein</topology>
    </subcellularLocation>
</comment>
<evidence type="ECO:0000256" key="1">
    <source>
        <dbReference type="ARBA" id="ARBA00004477"/>
    </source>
</evidence>
<name>U3J983_ANAPP</name>
<dbReference type="HOGENOM" id="CLU_050054_1_0_1"/>
<evidence type="ECO:0000256" key="13">
    <source>
        <dbReference type="PIRSR" id="PIRSR600990-51"/>
    </source>
</evidence>
<evidence type="ECO:0000256" key="10">
    <source>
        <dbReference type="ARBA" id="ARBA00023180"/>
    </source>
</evidence>
<dbReference type="Proteomes" id="UP000016666">
    <property type="component" value="Chromosome 1"/>
</dbReference>
<comment type="PTM">
    <text evidence="12">S-nitrosylation inhibits channel currents and ATP release.</text>
</comment>
<keyword evidence="12" id="KW-0702">S-nitrosylation</keyword>
<dbReference type="GO" id="GO:0032059">
    <property type="term" value="C:bleb"/>
    <property type="evidence" value="ECO:0007669"/>
    <property type="project" value="Ensembl"/>
</dbReference>
<feature type="transmembrane region" description="Helical" evidence="14">
    <location>
        <begin position="419"/>
        <end position="440"/>
    </location>
</feature>
<dbReference type="GO" id="GO:0022829">
    <property type="term" value="F:wide pore channel activity"/>
    <property type="evidence" value="ECO:0007669"/>
    <property type="project" value="TreeGrafter"/>
</dbReference>
<dbReference type="STRING" id="8840.ENSAPLP00000016061"/>
<dbReference type="GO" id="GO:0005102">
    <property type="term" value="F:signaling receptor binding"/>
    <property type="evidence" value="ECO:0007669"/>
    <property type="project" value="Ensembl"/>
</dbReference>
<evidence type="ECO:0000256" key="9">
    <source>
        <dbReference type="ARBA" id="ARBA00023136"/>
    </source>
</evidence>
<dbReference type="Ensembl" id="ENSAPLT00000016873.2">
    <property type="protein sequence ID" value="ENSAPLP00000016061.2"/>
    <property type="gene ID" value="ENSAPLG00000016177.2"/>
</dbReference>
<dbReference type="GO" id="GO:0005789">
    <property type="term" value="C:endoplasmic reticulum membrane"/>
    <property type="evidence" value="ECO:0007669"/>
    <property type="project" value="UniProtKB-SubCell"/>
</dbReference>
<keyword evidence="7 14" id="KW-1133">Transmembrane helix</keyword>
<keyword evidence="17" id="KW-1185">Reference proteome</keyword>
<dbReference type="GO" id="GO:0022840">
    <property type="term" value="F:leak channel activity"/>
    <property type="evidence" value="ECO:0007669"/>
    <property type="project" value="Ensembl"/>
</dbReference>
<dbReference type="GO" id="GO:0005347">
    <property type="term" value="F:ATP transmembrane transporter activity"/>
    <property type="evidence" value="ECO:0007669"/>
    <property type="project" value="Ensembl"/>
</dbReference>
<dbReference type="GO" id="GO:0005921">
    <property type="term" value="C:gap junction"/>
    <property type="evidence" value="ECO:0007669"/>
    <property type="project" value="UniProtKB-UniRule"/>
</dbReference>
<organism evidence="16 17">
    <name type="scientific">Anas platyrhynchos platyrhynchos</name>
    <name type="common">Northern mallard</name>
    <dbReference type="NCBI Taxonomy" id="8840"/>
    <lineage>
        <taxon>Eukaryota</taxon>
        <taxon>Metazoa</taxon>
        <taxon>Chordata</taxon>
        <taxon>Craniata</taxon>
        <taxon>Vertebrata</taxon>
        <taxon>Euteleostomi</taxon>
        <taxon>Archelosauria</taxon>
        <taxon>Archosauria</taxon>
        <taxon>Dinosauria</taxon>
        <taxon>Saurischia</taxon>
        <taxon>Theropoda</taxon>
        <taxon>Coelurosauria</taxon>
        <taxon>Aves</taxon>
        <taxon>Neognathae</taxon>
        <taxon>Galloanserae</taxon>
        <taxon>Anseriformes</taxon>
        <taxon>Anatidae</taxon>
        <taxon>Anatinae</taxon>
        <taxon>Anas</taxon>
    </lineage>
</organism>
<dbReference type="AlphaFoldDB" id="U3J983"/>
<comment type="similarity">
    <text evidence="14">Belongs to the pannexin family.</text>
</comment>
<feature type="modified residue" description="S-nitrosocysteine" evidence="12">
    <location>
        <position position="490"/>
    </location>
</feature>
<evidence type="ECO:0000313" key="17">
    <source>
        <dbReference type="Proteomes" id="UP000016666"/>
    </source>
</evidence>
<keyword evidence="10 13" id="KW-0325">Glycoprotein</keyword>
<evidence type="ECO:0000256" key="14">
    <source>
        <dbReference type="RuleBase" id="RU010713"/>
    </source>
</evidence>
<comment type="caution">
    <text evidence="14">Lacks conserved residue(s) required for the propagation of feature annotation.</text>
</comment>
<evidence type="ECO:0000256" key="15">
    <source>
        <dbReference type="SAM" id="MobiDB-lite"/>
    </source>
</evidence>
<keyword evidence="11 14" id="KW-0407">Ion channel</keyword>
<keyword evidence="4" id="KW-1003">Cell membrane</keyword>
<evidence type="ECO:0000256" key="6">
    <source>
        <dbReference type="ARBA" id="ARBA00022824"/>
    </source>
</evidence>
<feature type="region of interest" description="Disordered" evidence="15">
    <location>
        <begin position="1"/>
        <end position="113"/>
    </location>
</feature>
<keyword evidence="8 14" id="KW-0406">Ion transport</keyword>
<feature type="modified residue" description="S-nitrosocysteine" evidence="12">
    <location>
        <position position="183"/>
    </location>
</feature>
<dbReference type="GO" id="GO:0032731">
    <property type="term" value="P:positive regulation of interleukin-1 beta production"/>
    <property type="evidence" value="ECO:0007669"/>
    <property type="project" value="Ensembl"/>
</dbReference>
<evidence type="ECO:0000256" key="8">
    <source>
        <dbReference type="ARBA" id="ARBA00023065"/>
    </source>
</evidence>
<dbReference type="Pfam" id="PF00876">
    <property type="entry name" value="Innexin"/>
    <property type="match status" value="1"/>
</dbReference>
<dbReference type="InterPro" id="IPR000990">
    <property type="entry name" value="Innexin"/>
</dbReference>
<feature type="compositionally biased region" description="Basic and acidic residues" evidence="15">
    <location>
        <begin position="551"/>
        <end position="566"/>
    </location>
</feature>
<dbReference type="GO" id="GO:0005262">
    <property type="term" value="F:calcium channel activity"/>
    <property type="evidence" value="ECO:0007669"/>
    <property type="project" value="Ensembl"/>
</dbReference>
<reference evidence="16" key="3">
    <citation type="submission" date="2025-09" db="UniProtKB">
        <authorList>
            <consortium name="Ensembl"/>
        </authorList>
    </citation>
    <scope>IDENTIFICATION</scope>
</reference>
<evidence type="ECO:0000256" key="2">
    <source>
        <dbReference type="ARBA" id="ARBA00004651"/>
    </source>
</evidence>
<comment type="function">
    <text evidence="14">Structural component of the gap junctions and the hemichannels.</text>
</comment>
<reference evidence="16" key="2">
    <citation type="submission" date="2025-08" db="UniProtKB">
        <authorList>
            <consortium name="Ensembl"/>
        </authorList>
    </citation>
    <scope>IDENTIFICATION</scope>
</reference>
<reference evidence="16 17" key="1">
    <citation type="submission" date="2017-10" db="EMBL/GenBank/DDBJ databases">
        <title>A new Pekin duck reference genome.</title>
        <authorList>
            <person name="Hou Z.-C."/>
            <person name="Zhou Z.-K."/>
            <person name="Zhu F."/>
            <person name="Hou S.-S."/>
        </authorList>
    </citation>
    <scope>NUCLEOTIDE SEQUENCE [LARGE SCALE GENOMIC DNA]</scope>
</reference>
<dbReference type="GO" id="GO:0005886">
    <property type="term" value="C:plasma membrane"/>
    <property type="evidence" value="ECO:0007669"/>
    <property type="project" value="UniProtKB-SubCell"/>
</dbReference>
<dbReference type="InterPro" id="IPR039099">
    <property type="entry name" value="Pannexin"/>
</dbReference>
<dbReference type="PANTHER" id="PTHR15759">
    <property type="entry name" value="PANNEXIN"/>
    <property type="match status" value="1"/>
</dbReference>
<keyword evidence="6" id="KW-0256">Endoplasmic reticulum</keyword>
<keyword evidence="3 14" id="KW-0813">Transport</keyword>
<dbReference type="GO" id="GO:0007267">
    <property type="term" value="P:cell-cell signaling"/>
    <property type="evidence" value="ECO:0007669"/>
    <property type="project" value="TreeGrafter"/>
</dbReference>
<evidence type="ECO:0000256" key="11">
    <source>
        <dbReference type="ARBA" id="ARBA00023303"/>
    </source>
</evidence>
<feature type="region of interest" description="Disordered" evidence="15">
    <location>
        <begin position="521"/>
        <end position="576"/>
    </location>
</feature>
<feature type="glycosylation site" description="N-linked (GlcNAc...) asparagine" evidence="13">
    <location>
        <position position="398"/>
    </location>
</feature>
<evidence type="ECO:0000256" key="5">
    <source>
        <dbReference type="ARBA" id="ARBA00022692"/>
    </source>
</evidence>
<keyword evidence="5 14" id="KW-0812">Transmembrane</keyword>
<dbReference type="GeneTree" id="ENSGT00940000153972"/>
<protein>
    <recommendedName>
        <fullName evidence="14">Pannexin</fullName>
    </recommendedName>
</protein>
<evidence type="ECO:0000313" key="16">
    <source>
        <dbReference type="Ensembl" id="ENSAPLP00000016061.2"/>
    </source>
</evidence>
<feature type="compositionally biased region" description="Basic and acidic residues" evidence="15">
    <location>
        <begin position="7"/>
        <end position="24"/>
    </location>
</feature>
<dbReference type="PANTHER" id="PTHR15759:SF5">
    <property type="entry name" value="PANNEXIN-1"/>
    <property type="match status" value="1"/>
</dbReference>
<evidence type="ECO:0000256" key="3">
    <source>
        <dbReference type="ARBA" id="ARBA00022448"/>
    </source>
</evidence>
<dbReference type="GlyCosmos" id="U3J983">
    <property type="glycosylation" value="1 site, No reported glycans"/>
</dbReference>
<feature type="transmembrane region" description="Helical" evidence="14">
    <location>
        <begin position="353"/>
        <end position="378"/>
    </location>
</feature>
<evidence type="ECO:0000256" key="12">
    <source>
        <dbReference type="PIRSR" id="PIRSR600990-50"/>
    </source>
</evidence>
<keyword evidence="9 14" id="KW-0472">Membrane</keyword>
<gene>
    <name evidence="16" type="primary">PANX1</name>
    <name evidence="14" type="synonym">PANX</name>
</gene>
<feature type="transmembrane region" description="Helical" evidence="14">
    <location>
        <begin position="251"/>
        <end position="270"/>
    </location>
</feature>
<accession>U3J983</accession>